<reference evidence="9" key="1">
    <citation type="journal article" date="2014" name="PLoS ONE">
        <title>The genome and linkage map of the northern pike (Esox lucius): conserved synteny revealed between the salmonid sister group and the Neoteleostei.</title>
        <authorList>
            <person name="Rondeau E.B."/>
            <person name="Minkley D.R."/>
            <person name="Leong J.S."/>
            <person name="Messmer A.M."/>
            <person name="Jantzen J.R."/>
            <person name="von Schalburg K.R."/>
            <person name="Lemon C."/>
            <person name="Bird N.H."/>
            <person name="Koop B.F."/>
        </authorList>
    </citation>
    <scope>NUCLEOTIDE SEQUENCE</scope>
</reference>
<evidence type="ECO:0000256" key="2">
    <source>
        <dbReference type="ARBA" id="ARBA00022729"/>
    </source>
</evidence>
<reference evidence="8" key="3">
    <citation type="submission" date="2025-08" db="UniProtKB">
        <authorList>
            <consortium name="Ensembl"/>
        </authorList>
    </citation>
    <scope>IDENTIFICATION</scope>
</reference>
<dbReference type="PANTHER" id="PTHR10730:SF8">
    <property type="entry name" value="PROCOLLAGEN GALACTOSYLTRANSFERASE 2"/>
    <property type="match status" value="1"/>
</dbReference>
<comment type="similarity">
    <text evidence="1">Belongs to the glycosyltransferase 25 family.</text>
</comment>
<dbReference type="SUPFAM" id="SSF53448">
    <property type="entry name" value="Nucleotide-diphospho-sugar transferases"/>
    <property type="match status" value="1"/>
</dbReference>
<evidence type="ECO:0000256" key="4">
    <source>
        <dbReference type="ARBA" id="ARBA00023180"/>
    </source>
</evidence>
<dbReference type="GO" id="GO:0050211">
    <property type="term" value="F:procollagen galactosyltransferase activity"/>
    <property type="evidence" value="ECO:0007669"/>
    <property type="project" value="TreeGrafter"/>
</dbReference>
<keyword evidence="3" id="KW-0256">Endoplasmic reticulum</keyword>
<evidence type="ECO:0000259" key="7">
    <source>
        <dbReference type="Pfam" id="PF01755"/>
    </source>
</evidence>
<protein>
    <recommendedName>
        <fullName evidence="7">Glycosyl transferase family 25 domain-containing protein</fullName>
    </recommendedName>
</protein>
<name>A0A6Q2WYK2_ESOLU</name>
<evidence type="ECO:0000313" key="8">
    <source>
        <dbReference type="Ensembl" id="ENSELUP00000045992.1"/>
    </source>
</evidence>
<dbReference type="CDD" id="cd00761">
    <property type="entry name" value="Glyco_tranf_GTA_type"/>
    <property type="match status" value="1"/>
</dbReference>
<dbReference type="Gene3D" id="3.90.550.10">
    <property type="entry name" value="Spore Coat Polysaccharide Biosynthesis Protein SpsA, Chain A"/>
    <property type="match status" value="1"/>
</dbReference>
<sequence>KAAVKFGGGVGLLCALLFALIPGGMSDLVTLVQDPVRPESSLLKPKVMIAILARNAAHSLPYYLGCIDRLDYPKERIAIWAATDHSVDNSTAMLREWLKQAQDQYHYVEWRPMEEPRSYTDEWGPKHWPPSRFNHVMKLRQAALKAARERWADYILFADSDNLLTNPRVLTLLMAENLTLVAPMLESRSLYSNFWCGITPQGYYKRTPDYQPIREWKRLGCFGVPMVHSTFLLDLRRDASLALAFYPPHPDYSWSFDDIMVFSFSARQADVQMYVCNREHYGFLPVPLKASQNVEDEKESFTHTIAEAMSKHARYLYNPHMPQDRMGFDEIFLINLKRRMDRRQRMLNTMASLGLQATLTDAVDGKALNTSQLQALGIEMIPGYKDPYSGRVLTRGEIGCFLSHHSTWMVERGLSKVLVLEDDVRFEPRFKRRMITIMEEIEKVQLDWDLIYVGRKRMQVRQPERSVEGVNNLVEADYSYWTLGYALSSQGARKLLAAQAFSKMLPVDEFLPVMFNKHPNSDFMSHFERRDLKAFSVEPLLIYPTHYTGEPGYVSDTETSTIWDDEATATDWDRQHQHAGKMEQQGRIHSVAQNSVTGDSPPPAARSTRDEF</sequence>
<dbReference type="Bgee" id="ENSELUG00000015546">
    <property type="expression patterns" value="Expressed in embryo and 10 other cell types or tissues"/>
</dbReference>
<gene>
    <name evidence="8" type="primary">COLGALT2</name>
</gene>
<keyword evidence="2 6" id="KW-0732">Signal</keyword>
<keyword evidence="4" id="KW-0325">Glycoprotein</keyword>
<accession>A0A6Q2WYK2</accession>
<evidence type="ECO:0000256" key="5">
    <source>
        <dbReference type="SAM" id="MobiDB-lite"/>
    </source>
</evidence>
<proteinExistence type="inferred from homology"/>
<evidence type="ECO:0000313" key="9">
    <source>
        <dbReference type="Proteomes" id="UP000265140"/>
    </source>
</evidence>
<dbReference type="PANTHER" id="PTHR10730">
    <property type="entry name" value="PROCOLLAGEN-LYSINE,2-OXOGLUTARATE 5-DIOXYGENASE/GLYCOSYLTRANSFERASE 25 FAMILY MEMBER"/>
    <property type="match status" value="1"/>
</dbReference>
<feature type="compositionally biased region" description="Basic and acidic residues" evidence="5">
    <location>
        <begin position="573"/>
        <end position="586"/>
    </location>
</feature>
<dbReference type="InterPro" id="IPR002654">
    <property type="entry name" value="Glyco_trans_25"/>
</dbReference>
<dbReference type="InterPro" id="IPR050757">
    <property type="entry name" value="Collagen_mod_GT25"/>
</dbReference>
<organism evidence="8 9">
    <name type="scientific">Esox lucius</name>
    <name type="common">Northern pike</name>
    <dbReference type="NCBI Taxonomy" id="8010"/>
    <lineage>
        <taxon>Eukaryota</taxon>
        <taxon>Metazoa</taxon>
        <taxon>Chordata</taxon>
        <taxon>Craniata</taxon>
        <taxon>Vertebrata</taxon>
        <taxon>Euteleostomi</taxon>
        <taxon>Actinopterygii</taxon>
        <taxon>Neopterygii</taxon>
        <taxon>Teleostei</taxon>
        <taxon>Protacanthopterygii</taxon>
        <taxon>Esociformes</taxon>
        <taxon>Esocidae</taxon>
        <taxon>Esox</taxon>
    </lineage>
</organism>
<dbReference type="CDD" id="cd06532">
    <property type="entry name" value="Glyco_transf_25"/>
    <property type="match status" value="1"/>
</dbReference>
<dbReference type="FunFam" id="3.90.550.10:FF:000048">
    <property type="entry name" value="Glycosyltransferase 25 family member 1"/>
    <property type="match status" value="1"/>
</dbReference>
<reference evidence="8" key="4">
    <citation type="submission" date="2025-09" db="UniProtKB">
        <authorList>
            <consortium name="Ensembl"/>
        </authorList>
    </citation>
    <scope>IDENTIFICATION</scope>
</reference>
<evidence type="ECO:0000256" key="1">
    <source>
        <dbReference type="ARBA" id="ARBA00006721"/>
    </source>
</evidence>
<feature type="region of interest" description="Disordered" evidence="5">
    <location>
        <begin position="573"/>
        <end position="612"/>
    </location>
</feature>
<keyword evidence="9" id="KW-1185">Reference proteome</keyword>
<dbReference type="Ensembl" id="ENSELUT00000051363.2">
    <property type="protein sequence ID" value="ENSELUP00000045992.1"/>
    <property type="gene ID" value="ENSELUG00000015546.3"/>
</dbReference>
<feature type="chain" id="PRO_5027565548" description="Glycosyl transferase family 25 domain-containing protein" evidence="6">
    <location>
        <begin position="27"/>
        <end position="612"/>
    </location>
</feature>
<dbReference type="AlphaFoldDB" id="A0A6Q2WYK2"/>
<dbReference type="Pfam" id="PF01755">
    <property type="entry name" value="Glyco_transf_25"/>
    <property type="match status" value="1"/>
</dbReference>
<dbReference type="Proteomes" id="UP000265140">
    <property type="component" value="Chromosome 8"/>
</dbReference>
<reference evidence="8" key="2">
    <citation type="submission" date="2020-02" db="EMBL/GenBank/DDBJ databases">
        <title>Esox lucius (northern pike) genome, fEsoLuc1, primary haplotype.</title>
        <authorList>
            <person name="Myers G."/>
            <person name="Karagic N."/>
            <person name="Meyer A."/>
            <person name="Pippel M."/>
            <person name="Reichard M."/>
            <person name="Winkler S."/>
            <person name="Tracey A."/>
            <person name="Sims Y."/>
            <person name="Howe K."/>
            <person name="Rhie A."/>
            <person name="Formenti G."/>
            <person name="Durbin R."/>
            <person name="Fedrigo O."/>
            <person name="Jarvis E.D."/>
        </authorList>
    </citation>
    <scope>NUCLEOTIDE SEQUENCE [LARGE SCALE GENOMIC DNA]</scope>
</reference>
<evidence type="ECO:0000256" key="6">
    <source>
        <dbReference type="SAM" id="SignalP"/>
    </source>
</evidence>
<feature type="signal peptide" evidence="6">
    <location>
        <begin position="1"/>
        <end position="26"/>
    </location>
</feature>
<dbReference type="GeneTree" id="ENSGT01030000234558"/>
<feature type="domain" description="Glycosyl transferase family 25" evidence="7">
    <location>
        <begin position="329"/>
        <end position="510"/>
    </location>
</feature>
<evidence type="ECO:0000256" key="3">
    <source>
        <dbReference type="ARBA" id="ARBA00022824"/>
    </source>
</evidence>
<dbReference type="InterPro" id="IPR029044">
    <property type="entry name" value="Nucleotide-diphossugar_trans"/>
</dbReference>